<comment type="caution">
    <text evidence="1">The sequence shown here is derived from an EMBL/GenBank/DDBJ whole genome shotgun (WGS) entry which is preliminary data.</text>
</comment>
<evidence type="ECO:0000313" key="1">
    <source>
        <dbReference type="EMBL" id="KAI8571757.1"/>
    </source>
</evidence>
<name>A0ACC0Q3B4_RHOML</name>
<keyword evidence="2" id="KW-1185">Reference proteome</keyword>
<reference evidence="1" key="1">
    <citation type="submission" date="2022-02" db="EMBL/GenBank/DDBJ databases">
        <title>Plant Genome Project.</title>
        <authorList>
            <person name="Zhang R.-G."/>
        </authorList>
    </citation>
    <scope>NUCLEOTIDE SEQUENCE</scope>
    <source>
        <strain evidence="1">AT1</strain>
    </source>
</reference>
<organism evidence="1 2">
    <name type="scientific">Rhododendron molle</name>
    <name type="common">Chinese azalea</name>
    <name type="synonym">Azalea mollis</name>
    <dbReference type="NCBI Taxonomy" id="49168"/>
    <lineage>
        <taxon>Eukaryota</taxon>
        <taxon>Viridiplantae</taxon>
        <taxon>Streptophyta</taxon>
        <taxon>Embryophyta</taxon>
        <taxon>Tracheophyta</taxon>
        <taxon>Spermatophyta</taxon>
        <taxon>Magnoliopsida</taxon>
        <taxon>eudicotyledons</taxon>
        <taxon>Gunneridae</taxon>
        <taxon>Pentapetalae</taxon>
        <taxon>asterids</taxon>
        <taxon>Ericales</taxon>
        <taxon>Ericaceae</taxon>
        <taxon>Ericoideae</taxon>
        <taxon>Rhodoreae</taxon>
        <taxon>Rhododendron</taxon>
    </lineage>
</organism>
<gene>
    <name evidence="1" type="ORF">RHMOL_Rhmol01G0143600</name>
</gene>
<proteinExistence type="predicted"/>
<evidence type="ECO:0000313" key="2">
    <source>
        <dbReference type="Proteomes" id="UP001062846"/>
    </source>
</evidence>
<accession>A0ACC0Q3B4</accession>
<sequence length="73" mass="8057">MWHGTGTGKVLAGHGTTRHGFSRHADWHRARKWAGTARARHGCWSGTTRHGLTGHGHGNDTIVERARHGMTRV</sequence>
<dbReference type="Proteomes" id="UP001062846">
    <property type="component" value="Chromosome 1"/>
</dbReference>
<dbReference type="EMBL" id="CM046388">
    <property type="protein sequence ID" value="KAI8571757.1"/>
    <property type="molecule type" value="Genomic_DNA"/>
</dbReference>
<protein>
    <submittedName>
        <fullName evidence="1">Uncharacterized protein</fullName>
    </submittedName>
</protein>